<feature type="domain" description="Extradiol ring-cleavage dioxygenase class III enzyme subunit B" evidence="6">
    <location>
        <begin position="52"/>
        <end position="260"/>
    </location>
</feature>
<dbReference type="PANTHER" id="PTHR30096:SF0">
    <property type="entry name" value="4,5-DOPA DIOXYGENASE EXTRADIOL-LIKE PROTEIN"/>
    <property type="match status" value="1"/>
</dbReference>
<accession>A0A2S9YWR4</accession>
<name>A0A2S9YWR4_9BACT</name>
<evidence type="ECO:0000256" key="4">
    <source>
        <dbReference type="ARBA" id="ARBA00022833"/>
    </source>
</evidence>
<evidence type="ECO:0000256" key="5">
    <source>
        <dbReference type="ARBA" id="ARBA00023002"/>
    </source>
</evidence>
<dbReference type="InterPro" id="IPR014436">
    <property type="entry name" value="Extradiol_dOase_DODA"/>
</dbReference>
<evidence type="ECO:0000313" key="8">
    <source>
        <dbReference type="Proteomes" id="UP000238823"/>
    </source>
</evidence>
<dbReference type="GO" id="GO:0008198">
    <property type="term" value="F:ferrous iron binding"/>
    <property type="evidence" value="ECO:0007669"/>
    <property type="project" value="InterPro"/>
</dbReference>
<keyword evidence="4" id="KW-0862">Zinc</keyword>
<evidence type="ECO:0000256" key="2">
    <source>
        <dbReference type="ARBA" id="ARBA00007581"/>
    </source>
</evidence>
<evidence type="ECO:0000259" key="6">
    <source>
        <dbReference type="Pfam" id="PF02900"/>
    </source>
</evidence>
<evidence type="ECO:0000313" key="7">
    <source>
        <dbReference type="EMBL" id="PRQ09513.1"/>
    </source>
</evidence>
<protein>
    <submittedName>
        <fullName evidence="7">LigB family dioxygenase</fullName>
    </submittedName>
</protein>
<dbReference type="Pfam" id="PF02900">
    <property type="entry name" value="LigB"/>
    <property type="match status" value="1"/>
</dbReference>
<dbReference type="GO" id="GO:0008270">
    <property type="term" value="F:zinc ion binding"/>
    <property type="evidence" value="ECO:0007669"/>
    <property type="project" value="InterPro"/>
</dbReference>
<dbReference type="GO" id="GO:0016702">
    <property type="term" value="F:oxidoreductase activity, acting on single donors with incorporation of molecular oxygen, incorporation of two atoms of oxygen"/>
    <property type="evidence" value="ECO:0007669"/>
    <property type="project" value="UniProtKB-ARBA"/>
</dbReference>
<sequence>MSSETTTTETLPTIFFPHGGGPWPLMDRPLGGDEGLAELAGYLRGINVALPRPPRAVLIISAHWEAPVATVMTAAQPPMLYDYYGFPKETYEFVWPAPGAPEIAANVRERLEAAGFTTAVDPERGFDHGTFVPLMLADPAASIPTFQLSLLRGLDPAKHLALGRALAPLREQGVLIAGSGMSYHNLPRFQAAFRDPSVGEQVARESRVFDEWLVESVLAEPDTRHGRLLEWERAPAARACHPREEHLLPLMVVAGAGGDAAATLPYRGAVLGASVSAVHFG</sequence>
<keyword evidence="7" id="KW-0223">Dioxygenase</keyword>
<dbReference type="SUPFAM" id="SSF53213">
    <property type="entry name" value="LigB-like"/>
    <property type="match status" value="1"/>
</dbReference>
<comment type="cofactor">
    <cofactor evidence="1">
        <name>Zn(2+)</name>
        <dbReference type="ChEBI" id="CHEBI:29105"/>
    </cofactor>
</comment>
<dbReference type="OrthoDB" id="9790889at2"/>
<dbReference type="CDD" id="cd07363">
    <property type="entry name" value="45_DOPA_Dioxygenase"/>
    <property type="match status" value="1"/>
</dbReference>
<keyword evidence="5" id="KW-0560">Oxidoreductase</keyword>
<reference evidence="7 8" key="1">
    <citation type="submission" date="2018-03" db="EMBL/GenBank/DDBJ databases">
        <title>Draft Genome Sequences of the Obligatory Marine Myxobacteria Enhygromyxa salina SWB007.</title>
        <authorList>
            <person name="Poehlein A."/>
            <person name="Moghaddam J.A."/>
            <person name="Harms H."/>
            <person name="Alanjari M."/>
            <person name="Koenig G.M."/>
            <person name="Daniel R."/>
            <person name="Schaeberle T.F."/>
        </authorList>
    </citation>
    <scope>NUCLEOTIDE SEQUENCE [LARGE SCALE GENOMIC DNA]</scope>
    <source>
        <strain evidence="7 8">SWB007</strain>
    </source>
</reference>
<comment type="caution">
    <text evidence="7">The sequence shown here is derived from an EMBL/GenBank/DDBJ whole genome shotgun (WGS) entry which is preliminary data.</text>
</comment>
<dbReference type="Gene3D" id="3.40.830.10">
    <property type="entry name" value="LigB-like"/>
    <property type="match status" value="1"/>
</dbReference>
<gene>
    <name evidence="7" type="ORF">ENSA7_07550</name>
</gene>
<comment type="similarity">
    <text evidence="2">Belongs to the DODA-type extradiol aromatic ring-opening dioxygenase family.</text>
</comment>
<evidence type="ECO:0000256" key="3">
    <source>
        <dbReference type="ARBA" id="ARBA00022723"/>
    </source>
</evidence>
<dbReference type="InterPro" id="IPR004183">
    <property type="entry name" value="Xdiol_dOase_suB"/>
</dbReference>
<keyword evidence="3" id="KW-0479">Metal-binding</keyword>
<dbReference type="Proteomes" id="UP000238823">
    <property type="component" value="Unassembled WGS sequence"/>
</dbReference>
<evidence type="ECO:0000256" key="1">
    <source>
        <dbReference type="ARBA" id="ARBA00001947"/>
    </source>
</evidence>
<dbReference type="AlphaFoldDB" id="A0A2S9YWR4"/>
<dbReference type="EMBL" id="PVNL01000019">
    <property type="protein sequence ID" value="PRQ09513.1"/>
    <property type="molecule type" value="Genomic_DNA"/>
</dbReference>
<dbReference type="PANTHER" id="PTHR30096">
    <property type="entry name" value="4,5-DOPA DIOXYGENASE EXTRADIOL-LIKE PROTEIN"/>
    <property type="match status" value="1"/>
</dbReference>
<organism evidence="7 8">
    <name type="scientific">Enhygromyxa salina</name>
    <dbReference type="NCBI Taxonomy" id="215803"/>
    <lineage>
        <taxon>Bacteria</taxon>
        <taxon>Pseudomonadati</taxon>
        <taxon>Myxococcota</taxon>
        <taxon>Polyangia</taxon>
        <taxon>Nannocystales</taxon>
        <taxon>Nannocystaceae</taxon>
        <taxon>Enhygromyxa</taxon>
    </lineage>
</organism>
<proteinExistence type="inferred from homology"/>
<dbReference type="PIRSF" id="PIRSF006157">
    <property type="entry name" value="Doxgns_DODA"/>
    <property type="match status" value="1"/>
</dbReference>